<dbReference type="InterPro" id="IPR029058">
    <property type="entry name" value="AB_hydrolase_fold"/>
</dbReference>
<comment type="caution">
    <text evidence="1">The sequence shown here is derived from an EMBL/GenBank/DDBJ whole genome shotgun (WGS) entry which is preliminary data.</text>
</comment>
<dbReference type="Gene3D" id="3.40.50.1820">
    <property type="entry name" value="alpha/beta hydrolase"/>
    <property type="match status" value="1"/>
</dbReference>
<evidence type="ECO:0000313" key="1">
    <source>
        <dbReference type="EMBL" id="RCK79835.1"/>
    </source>
</evidence>
<reference evidence="1 2" key="1">
    <citation type="submission" date="2018-05" db="EMBL/GenBank/DDBJ databases">
        <title>A metagenomic window into the 2 km-deep terrestrial subsurface aquifer revealed taxonomically and functionally diverse microbial community comprising novel uncultured bacterial lineages.</title>
        <authorList>
            <person name="Kadnikov V.V."/>
            <person name="Mardanov A.V."/>
            <person name="Beletsky A.V."/>
            <person name="Banks D."/>
            <person name="Pimenov N.V."/>
            <person name="Frank Y.A."/>
            <person name="Karnachuk O.V."/>
            <person name="Ravin N.V."/>
        </authorList>
    </citation>
    <scope>NUCLEOTIDE SEQUENCE [LARGE SCALE GENOMIC DNA]</scope>
    <source>
        <strain evidence="1">BY5</strain>
    </source>
</reference>
<dbReference type="EMBL" id="QOQW01000010">
    <property type="protein sequence ID" value="RCK79835.1"/>
    <property type="molecule type" value="Genomic_DNA"/>
</dbReference>
<sequence>MLLLVGAPWACGVEVASRPVPAAPDYAREEHWAALPWKVDGADFLPAGGDGLADGQATAAVDTFFIHPTTCLDEEVRNAGLDEPTVNLLTDRGALRFQASAFNGATRVFAPRYRQASLGAFLDRSGAGRAALDQAYEDIRAAFRHYLARFRQGRPFVIAGHSQGTALAIRLLNEFVVGQPLAQDLVAAWLPGQYVGRDSFDGLPFLRRPDETGGFVAWATVAPGAGPHLVCGWTADERFPPFTVNTAFPLAINPLTWDADRPAVASFPNPGALPDVSPDLPEPGPLVRDLFDAQVVDGLVEVAMPRASWYEEQFNAEAGDFHLGDIPLFWMSLRNNVACRVGAFLKKRAPGHRLPEAWVRPGAR</sequence>
<evidence type="ECO:0008006" key="3">
    <source>
        <dbReference type="Google" id="ProtNLM"/>
    </source>
</evidence>
<evidence type="ECO:0000313" key="2">
    <source>
        <dbReference type="Proteomes" id="UP000252355"/>
    </source>
</evidence>
<organism evidence="1 2">
    <name type="scientific">Candidatus Ozemobacter sibiricus</name>
    <dbReference type="NCBI Taxonomy" id="2268124"/>
    <lineage>
        <taxon>Bacteria</taxon>
        <taxon>Candidatus Ozemobacteria</taxon>
        <taxon>Candidatus Ozemobacterales</taxon>
        <taxon>Candidatus Ozemobacteraceae</taxon>
        <taxon>Candidatus Ozemobacter</taxon>
    </lineage>
</organism>
<dbReference type="Proteomes" id="UP000252355">
    <property type="component" value="Unassembled WGS sequence"/>
</dbReference>
<accession>A0A367ZNY5</accession>
<gene>
    <name evidence="1" type="ORF">OZSIB_3989</name>
</gene>
<dbReference type="Pfam" id="PF11288">
    <property type="entry name" value="DUF3089"/>
    <property type="match status" value="1"/>
</dbReference>
<proteinExistence type="predicted"/>
<dbReference type="SUPFAM" id="SSF53474">
    <property type="entry name" value="alpha/beta-Hydrolases"/>
    <property type="match status" value="1"/>
</dbReference>
<dbReference type="InterPro" id="IPR021440">
    <property type="entry name" value="DUF3089"/>
</dbReference>
<dbReference type="AlphaFoldDB" id="A0A367ZNY5"/>
<protein>
    <recommendedName>
        <fullName evidence="3">DUF3089 domain-containing protein</fullName>
    </recommendedName>
</protein>
<name>A0A367ZNY5_9BACT</name>